<protein>
    <recommendedName>
        <fullName evidence="3">YhfH family protein</fullName>
    </recommendedName>
</protein>
<organism evidence="1 2">
    <name type="scientific">Sporosarcina newyorkensis 2681</name>
    <dbReference type="NCBI Taxonomy" id="1027292"/>
    <lineage>
        <taxon>Bacteria</taxon>
        <taxon>Bacillati</taxon>
        <taxon>Bacillota</taxon>
        <taxon>Bacilli</taxon>
        <taxon>Bacillales</taxon>
        <taxon>Caryophanaceae</taxon>
        <taxon>Sporosarcina</taxon>
    </lineage>
</organism>
<dbReference type="EMBL" id="AFPZ01000001">
    <property type="protein sequence ID" value="EGQ27965.1"/>
    <property type="molecule type" value="Genomic_DNA"/>
</dbReference>
<evidence type="ECO:0008006" key="3">
    <source>
        <dbReference type="Google" id="ProtNLM"/>
    </source>
</evidence>
<proteinExistence type="predicted"/>
<accession>F9DMH7</accession>
<dbReference type="STRING" id="759851.SAMN04244570_0947"/>
<dbReference type="InterPro" id="IPR025432">
    <property type="entry name" value="YhfH-like"/>
</dbReference>
<reference evidence="1 2" key="1">
    <citation type="submission" date="2011-04" db="EMBL/GenBank/DDBJ databases">
        <authorList>
            <person name="Muzny D."/>
            <person name="Qin X."/>
            <person name="Deng J."/>
            <person name="Jiang H."/>
            <person name="Liu Y."/>
            <person name="Qu J."/>
            <person name="Song X.-Z."/>
            <person name="Zhang L."/>
            <person name="Thornton R."/>
            <person name="Coyle M."/>
            <person name="Francisco L."/>
            <person name="Jackson L."/>
            <person name="Javaid M."/>
            <person name="Korchina V."/>
            <person name="Kovar C."/>
            <person name="Mata R."/>
            <person name="Mathew T."/>
            <person name="Ngo R."/>
            <person name="Nguyen L."/>
            <person name="Nguyen N."/>
            <person name="Okwuonu G."/>
            <person name="Ongeri F."/>
            <person name="Pham C."/>
            <person name="Simmons D."/>
            <person name="Wilczek-Boney K."/>
            <person name="Hale W."/>
            <person name="Jakkamsetti A."/>
            <person name="Pham P."/>
            <person name="Ruth R."/>
            <person name="San Lucas F."/>
            <person name="Warren J."/>
            <person name="Zhang J."/>
            <person name="Zhao Z."/>
            <person name="Zhou C."/>
            <person name="Zhu D."/>
            <person name="Lee S."/>
            <person name="Bess C."/>
            <person name="Blankenburg K."/>
            <person name="Forbes L."/>
            <person name="Fu Q."/>
            <person name="Gubbala S."/>
            <person name="Hirani K."/>
            <person name="Jayaseelan J.C."/>
            <person name="Lara F."/>
            <person name="Munidasa M."/>
            <person name="Palculict T."/>
            <person name="Patil S."/>
            <person name="Pu L.-L."/>
            <person name="Saada N."/>
            <person name="Tang L."/>
            <person name="Weissenberger G."/>
            <person name="Zhu Y."/>
            <person name="Hemphill L."/>
            <person name="Shang Y."/>
            <person name="Youmans B."/>
            <person name="Ayvaz T."/>
            <person name="Ross M."/>
            <person name="Santibanez J."/>
            <person name="Aqrawi P."/>
            <person name="Gross S."/>
            <person name="Joshi V."/>
            <person name="Fowler G."/>
            <person name="Nazareth L."/>
            <person name="Reid J."/>
            <person name="Worley K."/>
            <person name="Petrosino J."/>
            <person name="Highlander S."/>
            <person name="Gibbs R."/>
        </authorList>
    </citation>
    <scope>NUCLEOTIDE SEQUENCE [LARGE SCALE GENOMIC DNA]</scope>
    <source>
        <strain evidence="1 2">2681</strain>
    </source>
</reference>
<dbReference type="Proteomes" id="UP000005316">
    <property type="component" value="Unassembled WGS sequence"/>
</dbReference>
<dbReference type="HOGENOM" id="CLU_213663_1_1_9"/>
<name>F9DMH7_9BACL</name>
<dbReference type="Pfam" id="PF14149">
    <property type="entry name" value="YhfH"/>
    <property type="match status" value="1"/>
</dbReference>
<evidence type="ECO:0000313" key="1">
    <source>
        <dbReference type="EMBL" id="EGQ27965.1"/>
    </source>
</evidence>
<sequence length="47" mass="5666">MEELRMKMNNEQRQKVEKVCPECGDKFTEKHESVLVECERCIGRHEE</sequence>
<dbReference type="AlphaFoldDB" id="F9DMH7"/>
<comment type="caution">
    <text evidence="1">The sequence shown here is derived from an EMBL/GenBank/DDBJ whole genome shotgun (WGS) entry which is preliminary data.</text>
</comment>
<evidence type="ECO:0000313" key="2">
    <source>
        <dbReference type="Proteomes" id="UP000005316"/>
    </source>
</evidence>
<gene>
    <name evidence="1" type="ORF">HMPREF9372_0007</name>
</gene>